<evidence type="ECO:0000313" key="7">
    <source>
        <dbReference type="Proteomes" id="UP000231388"/>
    </source>
</evidence>
<dbReference type="PRINTS" id="PR00064">
    <property type="entry name" value="RIBOSOMALL35"/>
</dbReference>
<evidence type="ECO:0000256" key="1">
    <source>
        <dbReference type="ARBA" id="ARBA00006598"/>
    </source>
</evidence>
<dbReference type="AlphaFoldDB" id="A0A2G9XCH6"/>
<comment type="caution">
    <text evidence="6">The sequence shown here is derived from an EMBL/GenBank/DDBJ whole genome shotgun (WGS) entry which is preliminary data.</text>
</comment>
<keyword evidence="2 5" id="KW-0689">Ribosomal protein</keyword>
<keyword evidence="3 5" id="KW-0687">Ribonucleoprotein</keyword>
<dbReference type="GO" id="GO:0006412">
    <property type="term" value="P:translation"/>
    <property type="evidence" value="ECO:0007669"/>
    <property type="project" value="InterPro"/>
</dbReference>
<dbReference type="GO" id="GO:0003735">
    <property type="term" value="F:structural constituent of ribosome"/>
    <property type="evidence" value="ECO:0007669"/>
    <property type="project" value="InterPro"/>
</dbReference>
<comment type="similarity">
    <text evidence="1 5">Belongs to the bacterial ribosomal protein bL35 family.</text>
</comment>
<dbReference type="GO" id="GO:0005840">
    <property type="term" value="C:ribosome"/>
    <property type="evidence" value="ECO:0007669"/>
    <property type="project" value="UniProtKB-KW"/>
</dbReference>
<evidence type="ECO:0000256" key="5">
    <source>
        <dbReference type="RuleBase" id="RU000568"/>
    </source>
</evidence>
<organism evidence="6 7">
    <name type="scientific">candidate division WWE3 bacterium CG23_combo_of_CG06-09_8_20_14_all_40_14</name>
    <dbReference type="NCBI Taxonomy" id="1975095"/>
    <lineage>
        <taxon>Bacteria</taxon>
        <taxon>Katanobacteria</taxon>
    </lineage>
</organism>
<dbReference type="InterPro" id="IPR037229">
    <property type="entry name" value="Ribosomal_bL35_sf"/>
</dbReference>
<dbReference type="EMBL" id="PCQY01000018">
    <property type="protein sequence ID" value="PIP04662.1"/>
    <property type="molecule type" value="Genomic_DNA"/>
</dbReference>
<dbReference type="Proteomes" id="UP000231388">
    <property type="component" value="Unassembled WGS sequence"/>
</dbReference>
<sequence>MPKQKTSKTIRKRFKITSKGKIFKKRVCTSHLNRKETTNSKFRKQKMSLIPKGWSKKIKKLI</sequence>
<evidence type="ECO:0000256" key="4">
    <source>
        <dbReference type="ARBA" id="ARBA00035486"/>
    </source>
</evidence>
<accession>A0A2G9XCH6</accession>
<proteinExistence type="inferred from homology"/>
<gene>
    <name evidence="6" type="ORF">COX53_01470</name>
</gene>
<reference evidence="6 7" key="1">
    <citation type="submission" date="2017-09" db="EMBL/GenBank/DDBJ databases">
        <title>Depth-based differentiation of microbial function through sediment-hosted aquifers and enrichment of novel symbionts in the deep terrestrial subsurface.</title>
        <authorList>
            <person name="Probst A.J."/>
            <person name="Ladd B."/>
            <person name="Jarett J.K."/>
            <person name="Geller-Mcgrath D.E."/>
            <person name="Sieber C.M."/>
            <person name="Emerson J.B."/>
            <person name="Anantharaman K."/>
            <person name="Thomas B.C."/>
            <person name="Malmstrom R."/>
            <person name="Stieglmeier M."/>
            <person name="Klingl A."/>
            <person name="Woyke T."/>
            <person name="Ryan C.M."/>
            <person name="Banfield J.F."/>
        </authorList>
    </citation>
    <scope>NUCLEOTIDE SEQUENCE [LARGE SCALE GENOMIC DNA]</scope>
    <source>
        <strain evidence="6">CG23_combo_of_CG06-09_8_20_14_all_40_14</strain>
    </source>
</reference>
<protein>
    <recommendedName>
        <fullName evidence="4 5">50S ribosomal protein L35</fullName>
    </recommendedName>
</protein>
<evidence type="ECO:0000256" key="3">
    <source>
        <dbReference type="ARBA" id="ARBA00023274"/>
    </source>
</evidence>
<dbReference type="Pfam" id="PF01632">
    <property type="entry name" value="Ribosomal_L35p"/>
    <property type="match status" value="1"/>
</dbReference>
<evidence type="ECO:0000256" key="2">
    <source>
        <dbReference type="ARBA" id="ARBA00022980"/>
    </source>
</evidence>
<dbReference type="InterPro" id="IPR021137">
    <property type="entry name" value="Ribosomal_bL35-like"/>
</dbReference>
<dbReference type="GO" id="GO:1990904">
    <property type="term" value="C:ribonucleoprotein complex"/>
    <property type="evidence" value="ECO:0007669"/>
    <property type="project" value="UniProtKB-KW"/>
</dbReference>
<evidence type="ECO:0000313" key="6">
    <source>
        <dbReference type="EMBL" id="PIP04662.1"/>
    </source>
</evidence>
<dbReference type="Gene3D" id="4.10.410.60">
    <property type="match status" value="1"/>
</dbReference>
<name>A0A2G9XCH6_UNCKA</name>
<dbReference type="InterPro" id="IPR001706">
    <property type="entry name" value="Ribosomal_bL35"/>
</dbReference>
<dbReference type="SUPFAM" id="SSF143034">
    <property type="entry name" value="L35p-like"/>
    <property type="match status" value="1"/>
</dbReference>